<dbReference type="AlphaFoldDB" id="A0AAN1BLM9"/>
<dbReference type="EMBL" id="CP020909">
    <property type="protein sequence ID" value="ARQ12811.1"/>
    <property type="molecule type" value="Genomic_DNA"/>
</dbReference>
<organism evidence="1 2">
    <name type="scientific">Rhizobium etli</name>
    <dbReference type="NCBI Taxonomy" id="29449"/>
    <lineage>
        <taxon>Bacteria</taxon>
        <taxon>Pseudomonadati</taxon>
        <taxon>Pseudomonadota</taxon>
        <taxon>Alphaproteobacteria</taxon>
        <taxon>Hyphomicrobiales</taxon>
        <taxon>Rhizobiaceae</taxon>
        <taxon>Rhizobium/Agrobacterium group</taxon>
        <taxon>Rhizobium</taxon>
    </lineage>
</organism>
<accession>A0AAN1BLM9</accession>
<evidence type="ECO:0000313" key="1">
    <source>
        <dbReference type="EMBL" id="ARQ12811.1"/>
    </source>
</evidence>
<name>A0AAN1BLM9_RHIET</name>
<gene>
    <name evidence="1" type="ORF">NXC12_PC00171</name>
</gene>
<geneLocation type="plasmid" evidence="2">
    <name>pretnxc12c</name>
</geneLocation>
<sequence length="89" mass="10398">MQVLPDLHGLDNQLRSPEPLPFRYLCRRFGNARRPAWRCQRALLPLLRQLEHAVIANRLHTLRYFHRAPIAANEPRLNGAFSFRSNEGV</sequence>
<protein>
    <submittedName>
        <fullName evidence="1">Uncharacterized protein</fullName>
    </submittedName>
</protein>
<reference evidence="1 2" key="1">
    <citation type="submission" date="2017-04" db="EMBL/GenBank/DDBJ databases">
        <title>Complete genome sequences of Rhizobium genomic linages associated to common bean (phaseolus vulgaris).</title>
        <authorList>
            <person name="Santamaria R.I."/>
            <person name="Bustos P."/>
            <person name="Perez-Carrascal O."/>
            <person name="Martinez-Flores I."/>
            <person name="Juarez S."/>
            <person name="Lozano L."/>
            <person name="Miranda F."/>
            <person name="Vinuesa P."/>
            <person name="Martinez-Romero E."/>
            <person name="Cevallos M.A."/>
            <person name="Romero D."/>
            <person name="Davila G."/>
            <person name="Gonzalez V."/>
        </authorList>
    </citation>
    <scope>NUCLEOTIDE SEQUENCE [LARGE SCALE GENOMIC DNA]</scope>
    <source>
        <strain evidence="1 2">NXC12</strain>
        <plasmid evidence="2">pretnxc12c</plasmid>
    </source>
</reference>
<keyword evidence="1" id="KW-0614">Plasmid</keyword>
<dbReference type="Proteomes" id="UP000194159">
    <property type="component" value="Plasmid pRetNXC12c"/>
</dbReference>
<evidence type="ECO:0000313" key="2">
    <source>
        <dbReference type="Proteomes" id="UP000194159"/>
    </source>
</evidence>
<proteinExistence type="predicted"/>